<dbReference type="Pfam" id="PF00860">
    <property type="entry name" value="Xan_ur_permease"/>
    <property type="match status" value="1"/>
</dbReference>
<keyword evidence="3 8" id="KW-0813">Transport</keyword>
<dbReference type="EMBL" id="SCFR01000019">
    <property type="protein sequence ID" value="TFF65491.1"/>
    <property type="molecule type" value="Genomic_DNA"/>
</dbReference>
<proteinExistence type="inferred from homology"/>
<dbReference type="InterPro" id="IPR026033">
    <property type="entry name" value="Azg-like_bact_archaea"/>
</dbReference>
<evidence type="ECO:0000313" key="10">
    <source>
        <dbReference type="EMBL" id="TFF65491.1"/>
    </source>
</evidence>
<feature type="transmembrane region" description="Helical" evidence="9">
    <location>
        <begin position="46"/>
        <end position="67"/>
    </location>
</feature>
<dbReference type="PIRSF" id="PIRSF005353">
    <property type="entry name" value="PbuG"/>
    <property type="match status" value="1"/>
</dbReference>
<comment type="subcellular location">
    <subcellularLocation>
        <location evidence="1 8">Cell membrane</location>
        <topology evidence="1 8">Multi-pass membrane protein</topology>
    </subcellularLocation>
</comment>
<reference evidence="10 11" key="1">
    <citation type="submission" date="2019-01" db="EMBL/GenBank/DDBJ databases">
        <title>Draft Genome Sequences of Helcococcus ovis Strains Isolated from the Uterus and Vagina of Dairy Cows with Metritis.</title>
        <authorList>
            <person name="Cunha F."/>
            <person name="Jeon S.J."/>
            <person name="Kutzer P."/>
            <person name="Galvao K.N."/>
        </authorList>
    </citation>
    <scope>NUCLEOTIDE SEQUENCE [LARGE SCALE GENOMIC DNA]</scope>
    <source>
        <strain evidence="10 11">KG-37</strain>
    </source>
</reference>
<dbReference type="PANTHER" id="PTHR43337:SF1">
    <property type="entry name" value="XANTHINE_URACIL PERMEASE C887.17-RELATED"/>
    <property type="match status" value="1"/>
</dbReference>
<evidence type="ECO:0000256" key="1">
    <source>
        <dbReference type="ARBA" id="ARBA00004651"/>
    </source>
</evidence>
<gene>
    <name evidence="10" type="ORF">EQF91_05755</name>
</gene>
<evidence type="ECO:0000256" key="6">
    <source>
        <dbReference type="ARBA" id="ARBA00022989"/>
    </source>
</evidence>
<dbReference type="Proteomes" id="UP000297454">
    <property type="component" value="Unassembled WGS sequence"/>
</dbReference>
<evidence type="ECO:0000256" key="9">
    <source>
        <dbReference type="SAM" id="Phobius"/>
    </source>
</evidence>
<dbReference type="PANTHER" id="PTHR43337">
    <property type="entry name" value="XANTHINE/URACIL PERMEASE C887.17-RELATED"/>
    <property type="match status" value="1"/>
</dbReference>
<feature type="transmembrane region" description="Helical" evidence="9">
    <location>
        <begin position="371"/>
        <end position="404"/>
    </location>
</feature>
<feature type="transmembrane region" description="Helical" evidence="9">
    <location>
        <begin position="74"/>
        <end position="93"/>
    </location>
</feature>
<organism evidence="10 11">
    <name type="scientific">Helcococcus ovis</name>
    <dbReference type="NCBI Taxonomy" id="72026"/>
    <lineage>
        <taxon>Bacteria</taxon>
        <taxon>Bacillati</taxon>
        <taxon>Bacillota</taxon>
        <taxon>Tissierellia</taxon>
        <taxon>Tissierellales</taxon>
        <taxon>Peptoniphilaceae</taxon>
        <taxon>Helcococcus</taxon>
    </lineage>
</organism>
<dbReference type="AlphaFoldDB" id="A0A4R9C3G3"/>
<evidence type="ECO:0000256" key="8">
    <source>
        <dbReference type="PIRNR" id="PIRNR005353"/>
    </source>
</evidence>
<evidence type="ECO:0000256" key="4">
    <source>
        <dbReference type="ARBA" id="ARBA00022475"/>
    </source>
</evidence>
<dbReference type="GO" id="GO:0005886">
    <property type="term" value="C:plasma membrane"/>
    <property type="evidence" value="ECO:0007669"/>
    <property type="project" value="UniProtKB-SubCell"/>
</dbReference>
<comment type="caution">
    <text evidence="10">The sequence shown here is derived from an EMBL/GenBank/DDBJ whole genome shotgun (WGS) entry which is preliminary data.</text>
</comment>
<keyword evidence="7 8" id="KW-0472">Membrane</keyword>
<evidence type="ECO:0000256" key="2">
    <source>
        <dbReference type="ARBA" id="ARBA00005697"/>
    </source>
</evidence>
<evidence type="ECO:0000256" key="3">
    <source>
        <dbReference type="ARBA" id="ARBA00022448"/>
    </source>
</evidence>
<protein>
    <submittedName>
        <fullName evidence="10">NCS2 family permease</fullName>
    </submittedName>
</protein>
<feature type="transmembrane region" description="Helical" evidence="9">
    <location>
        <begin position="12"/>
        <end position="34"/>
    </location>
</feature>
<keyword evidence="6 8" id="KW-1133">Transmembrane helix</keyword>
<sequence length="434" mass="46563">MEKFFKLKENKTNFKTEFIAGLTTFMTMAYILFLNPDMLSKTGMDFNGVFIATAISAGVATIIMGLFAKYPFALAPGIGLSAYFTYTVCLKYGFKWQEALFIILLEGIIFILLSFFKIRETIFNSIPRDLKESISVGIGFFIALIGFNNAGIITGEGATILSLGKITQSSTLLAMLGIIITAVLVAKNVKGSILLGIIITTIIGIPMGVTKIPSDFTFFKIPSGLENVAFKVQLPSNILNASLMISIFTFLFVDMFDTVGTLAGVASKTNSLDKNGNLPRAGKALLSDAIGTTLGALLGTSTVTTFVESSAGVAAGGRTGLTSVITGCFFLISLFLSPLFLLVPSSATAPALIIVGIFMSTAVKKINWDDFTVAIPAFITIAAMPFTYSIAEGIVFGIISYTIVNIATGQHKKVSPLLYVLTFIFILRYMFLPL</sequence>
<feature type="transmembrane region" description="Helical" evidence="9">
    <location>
        <begin position="416"/>
        <end position="432"/>
    </location>
</feature>
<feature type="transmembrane region" description="Helical" evidence="9">
    <location>
        <begin position="166"/>
        <end position="186"/>
    </location>
</feature>
<feature type="transmembrane region" description="Helical" evidence="9">
    <location>
        <begin position="193"/>
        <end position="212"/>
    </location>
</feature>
<dbReference type="RefSeq" id="WP_134743967.1">
    <property type="nucleotide sequence ID" value="NZ_CP119762.1"/>
</dbReference>
<keyword evidence="4 8" id="KW-1003">Cell membrane</keyword>
<dbReference type="InterPro" id="IPR006043">
    <property type="entry name" value="NCS2"/>
</dbReference>
<comment type="similarity">
    <text evidence="2 8">Belongs to the nucleobase:cation symporter-2 (NCS2) (TC 2.A.40) family. Azg-like subfamily.</text>
</comment>
<feature type="transmembrane region" description="Helical" evidence="9">
    <location>
        <begin position="313"/>
        <end position="332"/>
    </location>
</feature>
<feature type="transmembrane region" description="Helical" evidence="9">
    <location>
        <begin position="339"/>
        <end position="359"/>
    </location>
</feature>
<evidence type="ECO:0000313" key="11">
    <source>
        <dbReference type="Proteomes" id="UP000297454"/>
    </source>
</evidence>
<feature type="transmembrane region" description="Helical" evidence="9">
    <location>
        <begin position="99"/>
        <end position="116"/>
    </location>
</feature>
<feature type="transmembrane region" description="Helical" evidence="9">
    <location>
        <begin position="136"/>
        <end position="154"/>
    </location>
</feature>
<feature type="transmembrane region" description="Helical" evidence="9">
    <location>
        <begin position="243"/>
        <end position="265"/>
    </location>
</feature>
<accession>A0A4R9C3G3</accession>
<evidence type="ECO:0000256" key="7">
    <source>
        <dbReference type="ARBA" id="ARBA00023136"/>
    </source>
</evidence>
<keyword evidence="5 8" id="KW-0812">Transmembrane</keyword>
<keyword evidence="11" id="KW-1185">Reference proteome</keyword>
<feature type="transmembrane region" description="Helical" evidence="9">
    <location>
        <begin position="285"/>
        <end position="307"/>
    </location>
</feature>
<evidence type="ECO:0000256" key="5">
    <source>
        <dbReference type="ARBA" id="ARBA00022692"/>
    </source>
</evidence>
<dbReference type="GO" id="GO:0005345">
    <property type="term" value="F:purine nucleobase transmembrane transporter activity"/>
    <property type="evidence" value="ECO:0007669"/>
    <property type="project" value="TreeGrafter"/>
</dbReference>
<name>A0A4R9C3G3_9FIRM</name>
<dbReference type="InterPro" id="IPR045018">
    <property type="entry name" value="Azg-like"/>
</dbReference>